<keyword evidence="1" id="KW-0812">Transmembrane</keyword>
<evidence type="ECO:0000313" key="3">
    <source>
        <dbReference type="Proteomes" id="UP001551482"/>
    </source>
</evidence>
<sequence>MLTPRNWFVLAFTVVVCATPLLLGVLDQLSPQVAVGLFTPLTGAAATVGAAYLIRPRA</sequence>
<accession>A0ABV3DLA6</accession>
<organism evidence="2 3">
    <name type="scientific">Streptodolium elevatio</name>
    <dbReference type="NCBI Taxonomy" id="3157996"/>
    <lineage>
        <taxon>Bacteria</taxon>
        <taxon>Bacillati</taxon>
        <taxon>Actinomycetota</taxon>
        <taxon>Actinomycetes</taxon>
        <taxon>Kitasatosporales</taxon>
        <taxon>Streptomycetaceae</taxon>
        <taxon>Streptodolium</taxon>
    </lineage>
</organism>
<keyword evidence="3" id="KW-1185">Reference proteome</keyword>
<evidence type="ECO:0000256" key="1">
    <source>
        <dbReference type="SAM" id="Phobius"/>
    </source>
</evidence>
<feature type="transmembrane region" description="Helical" evidence="1">
    <location>
        <begin position="7"/>
        <end position="26"/>
    </location>
</feature>
<keyword evidence="1" id="KW-0472">Membrane</keyword>
<dbReference type="Proteomes" id="UP001551482">
    <property type="component" value="Unassembled WGS sequence"/>
</dbReference>
<dbReference type="EMBL" id="JBEZFP010000065">
    <property type="protein sequence ID" value="MEU8136535.1"/>
    <property type="molecule type" value="Genomic_DNA"/>
</dbReference>
<reference evidence="2 3" key="1">
    <citation type="submission" date="2024-06" db="EMBL/GenBank/DDBJ databases">
        <title>The Natural Products Discovery Center: Release of the First 8490 Sequenced Strains for Exploring Actinobacteria Biosynthetic Diversity.</title>
        <authorList>
            <person name="Kalkreuter E."/>
            <person name="Kautsar S.A."/>
            <person name="Yang D."/>
            <person name="Bader C.D."/>
            <person name="Teijaro C.N."/>
            <person name="Fluegel L."/>
            <person name="Davis C.M."/>
            <person name="Simpson J.R."/>
            <person name="Lauterbach L."/>
            <person name="Steele A.D."/>
            <person name="Gui C."/>
            <person name="Meng S."/>
            <person name="Li G."/>
            <person name="Viehrig K."/>
            <person name="Ye F."/>
            <person name="Su P."/>
            <person name="Kiefer A.F."/>
            <person name="Nichols A."/>
            <person name="Cepeda A.J."/>
            <person name="Yan W."/>
            <person name="Fan B."/>
            <person name="Jiang Y."/>
            <person name="Adhikari A."/>
            <person name="Zheng C.-J."/>
            <person name="Schuster L."/>
            <person name="Cowan T.M."/>
            <person name="Smanski M.J."/>
            <person name="Chevrette M.G."/>
            <person name="De Carvalho L.P.S."/>
            <person name="Shen B."/>
        </authorList>
    </citation>
    <scope>NUCLEOTIDE SEQUENCE [LARGE SCALE GENOMIC DNA]</scope>
    <source>
        <strain evidence="2 3">NPDC048946</strain>
    </source>
</reference>
<proteinExistence type="predicted"/>
<protein>
    <submittedName>
        <fullName evidence="2">Uncharacterized protein</fullName>
    </submittedName>
</protein>
<feature type="transmembrane region" description="Helical" evidence="1">
    <location>
        <begin position="32"/>
        <end position="54"/>
    </location>
</feature>
<name>A0ABV3DLA6_9ACTN</name>
<gene>
    <name evidence="2" type="ORF">AB0C36_23860</name>
</gene>
<dbReference type="RefSeq" id="WP_358357135.1">
    <property type="nucleotide sequence ID" value="NZ_JBEZFP010000065.1"/>
</dbReference>
<keyword evidence="1" id="KW-1133">Transmembrane helix</keyword>
<evidence type="ECO:0000313" key="2">
    <source>
        <dbReference type="EMBL" id="MEU8136535.1"/>
    </source>
</evidence>
<comment type="caution">
    <text evidence="2">The sequence shown here is derived from an EMBL/GenBank/DDBJ whole genome shotgun (WGS) entry which is preliminary data.</text>
</comment>